<evidence type="ECO:0000256" key="7">
    <source>
        <dbReference type="RuleBase" id="RU003879"/>
    </source>
</evidence>
<proteinExistence type="inferred from homology"/>
<evidence type="ECO:0000256" key="1">
    <source>
        <dbReference type="ARBA" id="ARBA00004162"/>
    </source>
</evidence>
<evidence type="ECO:0000256" key="3">
    <source>
        <dbReference type="ARBA" id="ARBA00022475"/>
    </source>
</evidence>
<dbReference type="Gene3D" id="3.30.420.270">
    <property type="match status" value="1"/>
</dbReference>
<dbReference type="GO" id="GO:0022857">
    <property type="term" value="F:transmembrane transporter activity"/>
    <property type="evidence" value="ECO:0007669"/>
    <property type="project" value="InterPro"/>
</dbReference>
<gene>
    <name evidence="9" type="ORF">J2T55_000560</name>
</gene>
<dbReference type="EMBL" id="JANUCT010000003">
    <property type="protein sequence ID" value="MCS3902556.1"/>
    <property type="molecule type" value="Genomic_DNA"/>
</dbReference>
<evidence type="ECO:0000256" key="8">
    <source>
        <dbReference type="SAM" id="Phobius"/>
    </source>
</evidence>
<sequence length="138" mass="15119">MRPSHTQRDSTDVGVNLTPLIDMVFILLIFFLVTASFTKESGIDVDRPSAETANRQERGNLVIAISQNGEIWIDNNQVDIRSVRAHVQRLHAQNPEGTVIITADKQSRSGLMVDVMDQVRLAGVSNIAIAAKRPGTGN</sequence>
<feature type="transmembrane region" description="Helical" evidence="8">
    <location>
        <begin position="20"/>
        <end position="38"/>
    </location>
</feature>
<evidence type="ECO:0000256" key="5">
    <source>
        <dbReference type="ARBA" id="ARBA00022989"/>
    </source>
</evidence>
<keyword evidence="7" id="KW-0653">Protein transport</keyword>
<evidence type="ECO:0000313" key="10">
    <source>
        <dbReference type="Proteomes" id="UP001204445"/>
    </source>
</evidence>
<reference evidence="9" key="1">
    <citation type="submission" date="2022-08" db="EMBL/GenBank/DDBJ databases">
        <title>Genomic Encyclopedia of Type Strains, Phase III (KMG-III): the genomes of soil and plant-associated and newly described type strains.</title>
        <authorList>
            <person name="Whitman W."/>
        </authorList>
    </citation>
    <scope>NUCLEOTIDE SEQUENCE</scope>
    <source>
        <strain evidence="9">HMT 1</strain>
    </source>
</reference>
<keyword evidence="7" id="KW-0813">Transport</keyword>
<evidence type="ECO:0000313" key="9">
    <source>
        <dbReference type="EMBL" id="MCS3902556.1"/>
    </source>
</evidence>
<name>A0AAE3HHQ7_9GAMM</name>
<accession>A0AAE3HHQ7</accession>
<dbReference type="RefSeq" id="WP_259054101.1">
    <property type="nucleotide sequence ID" value="NZ_JANUCT010000003.1"/>
</dbReference>
<keyword evidence="3" id="KW-1003">Cell membrane</keyword>
<organism evidence="9 10">
    <name type="scientific">Methylohalomonas lacus</name>
    <dbReference type="NCBI Taxonomy" id="398773"/>
    <lineage>
        <taxon>Bacteria</taxon>
        <taxon>Pseudomonadati</taxon>
        <taxon>Pseudomonadota</taxon>
        <taxon>Gammaproteobacteria</taxon>
        <taxon>Methylohalomonadales</taxon>
        <taxon>Methylohalomonadaceae</taxon>
        <taxon>Methylohalomonas</taxon>
    </lineage>
</organism>
<dbReference type="Proteomes" id="UP001204445">
    <property type="component" value="Unassembled WGS sequence"/>
</dbReference>
<dbReference type="AlphaFoldDB" id="A0AAE3HHQ7"/>
<evidence type="ECO:0000256" key="4">
    <source>
        <dbReference type="ARBA" id="ARBA00022692"/>
    </source>
</evidence>
<dbReference type="Pfam" id="PF02472">
    <property type="entry name" value="ExbD"/>
    <property type="match status" value="1"/>
</dbReference>
<comment type="caution">
    <text evidence="9">The sequence shown here is derived from an EMBL/GenBank/DDBJ whole genome shotgun (WGS) entry which is preliminary data.</text>
</comment>
<keyword evidence="4 7" id="KW-0812">Transmembrane</keyword>
<dbReference type="InterPro" id="IPR003400">
    <property type="entry name" value="ExbD"/>
</dbReference>
<dbReference type="GO" id="GO:0005886">
    <property type="term" value="C:plasma membrane"/>
    <property type="evidence" value="ECO:0007669"/>
    <property type="project" value="UniProtKB-SubCell"/>
</dbReference>
<keyword evidence="6 8" id="KW-0472">Membrane</keyword>
<keyword evidence="5 8" id="KW-1133">Transmembrane helix</keyword>
<dbReference type="GO" id="GO:0015031">
    <property type="term" value="P:protein transport"/>
    <property type="evidence" value="ECO:0007669"/>
    <property type="project" value="UniProtKB-KW"/>
</dbReference>
<keyword evidence="10" id="KW-1185">Reference proteome</keyword>
<comment type="similarity">
    <text evidence="2 7">Belongs to the ExbD/TolR family.</text>
</comment>
<dbReference type="PANTHER" id="PTHR30558:SF13">
    <property type="entry name" value="BIOPOLYMER TRANSPORT PROTEIN EXBD2"/>
    <property type="match status" value="1"/>
</dbReference>
<comment type="subcellular location">
    <subcellularLocation>
        <location evidence="1">Cell membrane</location>
        <topology evidence="1">Single-pass membrane protein</topology>
    </subcellularLocation>
    <subcellularLocation>
        <location evidence="7">Cell membrane</location>
        <topology evidence="7">Single-pass type II membrane protein</topology>
    </subcellularLocation>
</comment>
<evidence type="ECO:0000256" key="6">
    <source>
        <dbReference type="ARBA" id="ARBA00023136"/>
    </source>
</evidence>
<protein>
    <submittedName>
        <fullName evidence="9">Biopolymer transport protein ExbD</fullName>
    </submittedName>
</protein>
<dbReference type="PANTHER" id="PTHR30558">
    <property type="entry name" value="EXBD MEMBRANE COMPONENT OF PMF-DRIVEN MACROMOLECULE IMPORT SYSTEM"/>
    <property type="match status" value="1"/>
</dbReference>
<evidence type="ECO:0000256" key="2">
    <source>
        <dbReference type="ARBA" id="ARBA00005811"/>
    </source>
</evidence>